<dbReference type="PANTHER" id="PTHR10693">
    <property type="entry name" value="RAS GTPASE-ACTIVATING PROTEIN-BINDING PROTEIN"/>
    <property type="match status" value="1"/>
</dbReference>
<dbReference type="SUPFAM" id="SSF54928">
    <property type="entry name" value="RNA-binding domain, RBD"/>
    <property type="match status" value="1"/>
</dbReference>
<protein>
    <recommendedName>
        <fullName evidence="8">G3BP-like protein</fullName>
    </recommendedName>
</protein>
<dbReference type="GO" id="GO:0003729">
    <property type="term" value="F:mRNA binding"/>
    <property type="evidence" value="ECO:0007669"/>
    <property type="project" value="TreeGrafter"/>
</dbReference>
<feature type="domain" description="NTF2" evidence="5">
    <location>
        <begin position="78"/>
        <end position="194"/>
    </location>
</feature>
<reference evidence="6 7" key="1">
    <citation type="submission" date="2020-01" db="EMBL/GenBank/DDBJ databases">
        <authorList>
            <person name="Gupta K D."/>
        </authorList>
    </citation>
    <scope>NUCLEOTIDE SEQUENCE [LARGE SCALE GENOMIC DNA]</scope>
</reference>
<dbReference type="GO" id="GO:1990904">
    <property type="term" value="C:ribonucleoprotein complex"/>
    <property type="evidence" value="ECO:0007669"/>
    <property type="project" value="TreeGrafter"/>
</dbReference>
<dbReference type="Pfam" id="PF00076">
    <property type="entry name" value="RRM_1"/>
    <property type="match status" value="1"/>
</dbReference>
<dbReference type="CDD" id="cd00780">
    <property type="entry name" value="NTF2"/>
    <property type="match status" value="1"/>
</dbReference>
<evidence type="ECO:0000313" key="7">
    <source>
        <dbReference type="Proteomes" id="UP000467700"/>
    </source>
</evidence>
<keyword evidence="1 2" id="KW-0694">RNA-binding</keyword>
<feature type="domain" description="RRM" evidence="4">
    <location>
        <begin position="438"/>
        <end position="525"/>
    </location>
</feature>
<dbReference type="GO" id="GO:0034517">
    <property type="term" value="P:ribophagy"/>
    <property type="evidence" value="ECO:0007669"/>
    <property type="project" value="TreeGrafter"/>
</dbReference>
<comment type="caution">
    <text evidence="6">The sequence shown here is derived from an EMBL/GenBank/DDBJ whole genome shotgun (WGS) entry which is preliminary data.</text>
</comment>
<feature type="compositionally biased region" description="Pro residues" evidence="3">
    <location>
        <begin position="403"/>
        <end position="415"/>
    </location>
</feature>
<accession>A0A8S0VZV1</accession>
<feature type="compositionally biased region" description="Low complexity" evidence="3">
    <location>
        <begin position="227"/>
        <end position="239"/>
    </location>
</feature>
<evidence type="ECO:0000256" key="1">
    <source>
        <dbReference type="ARBA" id="ARBA00022884"/>
    </source>
</evidence>
<feature type="compositionally biased region" description="Basic and acidic residues" evidence="3">
    <location>
        <begin position="520"/>
        <end position="531"/>
    </location>
</feature>
<feature type="region of interest" description="Disordered" evidence="3">
    <location>
        <begin position="520"/>
        <end position="576"/>
    </location>
</feature>
<feature type="compositionally biased region" description="Low complexity" evidence="3">
    <location>
        <begin position="294"/>
        <end position="303"/>
    </location>
</feature>
<feature type="compositionally biased region" description="Polar residues" evidence="3">
    <location>
        <begin position="364"/>
        <end position="401"/>
    </location>
</feature>
<feature type="compositionally biased region" description="Pro residues" evidence="3">
    <location>
        <begin position="214"/>
        <end position="226"/>
    </location>
</feature>
<feature type="compositionally biased region" description="Pro residues" evidence="3">
    <location>
        <begin position="322"/>
        <end position="355"/>
    </location>
</feature>
<evidence type="ECO:0000256" key="2">
    <source>
        <dbReference type="PROSITE-ProRule" id="PRU00176"/>
    </source>
</evidence>
<dbReference type="InterPro" id="IPR035979">
    <property type="entry name" value="RBD_domain_sf"/>
</dbReference>
<dbReference type="InterPro" id="IPR012677">
    <property type="entry name" value="Nucleotide-bd_a/b_plait_sf"/>
</dbReference>
<dbReference type="PRINTS" id="PR01217">
    <property type="entry name" value="PRICHEXTENSN"/>
</dbReference>
<feature type="compositionally biased region" description="Acidic residues" evidence="3">
    <location>
        <begin position="201"/>
        <end position="210"/>
    </location>
</feature>
<feature type="region of interest" description="Disordered" evidence="3">
    <location>
        <begin position="201"/>
        <end position="271"/>
    </location>
</feature>
<dbReference type="Gene3D" id="3.30.70.330">
    <property type="match status" value="1"/>
</dbReference>
<name>A0A8S0VZV1_CYCAE</name>
<evidence type="ECO:0000259" key="4">
    <source>
        <dbReference type="PROSITE" id="PS50102"/>
    </source>
</evidence>
<proteinExistence type="predicted"/>
<dbReference type="CDD" id="cd00590">
    <property type="entry name" value="RRM_SF"/>
    <property type="match status" value="1"/>
</dbReference>
<dbReference type="PROSITE" id="PS50177">
    <property type="entry name" value="NTF2_DOMAIN"/>
    <property type="match status" value="1"/>
</dbReference>
<dbReference type="InterPro" id="IPR039539">
    <property type="entry name" value="Ras_GTPase_bind_prot"/>
</dbReference>
<dbReference type="GO" id="GO:0016579">
    <property type="term" value="P:protein deubiquitination"/>
    <property type="evidence" value="ECO:0007669"/>
    <property type="project" value="TreeGrafter"/>
</dbReference>
<evidence type="ECO:0000313" key="6">
    <source>
        <dbReference type="EMBL" id="CAA7264295.1"/>
    </source>
</evidence>
<dbReference type="Pfam" id="PF02136">
    <property type="entry name" value="NTF2"/>
    <property type="match status" value="1"/>
</dbReference>
<dbReference type="AlphaFoldDB" id="A0A8S0VZV1"/>
<sequence length="576" mass="60828">MNGVRCGPWLGTAGKCRESGVAYFFVRWPANCLSSLTLAPTAPRPPSPRFLFSSSLFFFIMTTSTTATQPSSVVPSEVGWQFVPQYYTFVNKEPNRLHCFYSKNSTFIHGTEGEDGKPCFGQQEIHNKITSLGFHDCKVFIHSVDAQASANGGIIIQVIGEMSNHGDPWRKFVQTFFLAEQPNGYFVLNDIFRFLKEETVEGDDEDEAVEPEPAQVPAPAPAPPAAPELEAPVPQQAVPAPAPEPVYEPPREPTPPPAPTPEPEPVVQDEAPTTDVVEPAIMQTPTPAPEEPEPAVVDAPAQPNGIHPPEAEKPAPAIAREPTPPPAAPSPVPAPVPVAAPSPAPSVPAPAPTPAAPRSWASLAASNQKKWGSVAQETRGTSETLSNPVANSGTSTPITQLPPSAPHAARPPPQPQAGRPDHQHQHPAYAAALALTTPQCFIKGVTEPVSQSALTTVLTQRFGPVKEVEIVRSKACAFLEFMSVDAARRAIIASLSVHAGGEGGVWIDVGGEVGQVRISVETKKERGERPPARPRGGAPPQGNGHHGHGQQEGVRGGFRGRGGPAGRGRGGPAGSK</sequence>
<dbReference type="InterPro" id="IPR002075">
    <property type="entry name" value="NTF2_dom"/>
</dbReference>
<keyword evidence="7" id="KW-1185">Reference proteome</keyword>
<dbReference type="InterPro" id="IPR018222">
    <property type="entry name" value="Nuclear_transport_factor_2_euk"/>
</dbReference>
<dbReference type="EMBL" id="CACVBS010000044">
    <property type="protein sequence ID" value="CAA7264295.1"/>
    <property type="molecule type" value="Genomic_DNA"/>
</dbReference>
<dbReference type="SMART" id="SM00360">
    <property type="entry name" value="RRM"/>
    <property type="match status" value="1"/>
</dbReference>
<dbReference type="InterPro" id="IPR000504">
    <property type="entry name" value="RRM_dom"/>
</dbReference>
<dbReference type="PROSITE" id="PS50102">
    <property type="entry name" value="RRM"/>
    <property type="match status" value="1"/>
</dbReference>
<dbReference type="OrthoDB" id="339151at2759"/>
<dbReference type="PANTHER" id="PTHR10693:SF20">
    <property type="entry name" value="AT27578P"/>
    <property type="match status" value="1"/>
</dbReference>
<organism evidence="6 7">
    <name type="scientific">Cyclocybe aegerita</name>
    <name type="common">Black poplar mushroom</name>
    <name type="synonym">Agrocybe aegerita</name>
    <dbReference type="NCBI Taxonomy" id="1973307"/>
    <lineage>
        <taxon>Eukaryota</taxon>
        <taxon>Fungi</taxon>
        <taxon>Dikarya</taxon>
        <taxon>Basidiomycota</taxon>
        <taxon>Agaricomycotina</taxon>
        <taxon>Agaricomycetes</taxon>
        <taxon>Agaricomycetidae</taxon>
        <taxon>Agaricales</taxon>
        <taxon>Agaricineae</taxon>
        <taxon>Bolbitiaceae</taxon>
        <taxon>Cyclocybe</taxon>
    </lineage>
</organism>
<evidence type="ECO:0008006" key="8">
    <source>
        <dbReference type="Google" id="ProtNLM"/>
    </source>
</evidence>
<dbReference type="Proteomes" id="UP000467700">
    <property type="component" value="Unassembled WGS sequence"/>
</dbReference>
<dbReference type="GO" id="GO:0005829">
    <property type="term" value="C:cytosol"/>
    <property type="evidence" value="ECO:0007669"/>
    <property type="project" value="TreeGrafter"/>
</dbReference>
<evidence type="ECO:0000259" key="5">
    <source>
        <dbReference type="PROSITE" id="PS50177"/>
    </source>
</evidence>
<gene>
    <name evidence="6" type="ORF">AAE3_LOCUS6591</name>
</gene>
<feature type="compositionally biased region" description="Pro residues" evidence="3">
    <location>
        <begin position="240"/>
        <end position="264"/>
    </location>
</feature>
<feature type="compositionally biased region" description="Low complexity" evidence="3">
    <location>
        <begin position="534"/>
        <end position="543"/>
    </location>
</feature>
<dbReference type="Gene3D" id="3.10.450.50">
    <property type="match status" value="1"/>
</dbReference>
<dbReference type="InterPro" id="IPR032710">
    <property type="entry name" value="NTF2-like_dom_sf"/>
</dbReference>
<dbReference type="SUPFAM" id="SSF54427">
    <property type="entry name" value="NTF2-like"/>
    <property type="match status" value="1"/>
</dbReference>
<feature type="compositionally biased region" description="Gly residues" evidence="3">
    <location>
        <begin position="554"/>
        <end position="576"/>
    </location>
</feature>
<feature type="region of interest" description="Disordered" evidence="3">
    <location>
        <begin position="283"/>
        <end position="426"/>
    </location>
</feature>
<evidence type="ECO:0000256" key="3">
    <source>
        <dbReference type="SAM" id="MobiDB-lite"/>
    </source>
</evidence>
<dbReference type="GO" id="GO:1990861">
    <property type="term" value="C:Ubp3-Bre5 deubiquitination complex"/>
    <property type="evidence" value="ECO:0007669"/>
    <property type="project" value="TreeGrafter"/>
</dbReference>
<dbReference type="FunFam" id="3.10.450.50:FF:000003">
    <property type="entry name" value="Nuclear transport factor 2 family protein"/>
    <property type="match status" value="1"/>
</dbReference>